<keyword evidence="3" id="KW-1185">Reference proteome</keyword>
<proteinExistence type="predicted"/>
<dbReference type="Proteomes" id="UP000002710">
    <property type="component" value="Chromosome"/>
</dbReference>
<dbReference type="KEGG" id="dde:Dde_2188"/>
<evidence type="ECO:0000313" key="3">
    <source>
        <dbReference type="Proteomes" id="UP000002710"/>
    </source>
</evidence>
<keyword evidence="1" id="KW-0732">Signal</keyword>
<organism evidence="2 3">
    <name type="scientific">Oleidesulfovibrio alaskensis (strain ATCC BAA-1058 / DSM 17464 / G20)</name>
    <name type="common">Desulfovibrio alaskensis</name>
    <dbReference type="NCBI Taxonomy" id="207559"/>
    <lineage>
        <taxon>Bacteria</taxon>
        <taxon>Pseudomonadati</taxon>
        <taxon>Thermodesulfobacteriota</taxon>
        <taxon>Desulfovibrionia</taxon>
        <taxon>Desulfovibrionales</taxon>
        <taxon>Desulfovibrionaceae</taxon>
        <taxon>Oleidesulfovibrio</taxon>
    </lineage>
</organism>
<feature type="chain" id="PRO_5004219736" description="DUF3179 domain-containing protein" evidence="1">
    <location>
        <begin position="28"/>
        <end position="359"/>
    </location>
</feature>
<protein>
    <recommendedName>
        <fullName evidence="4">DUF3179 domain-containing protein</fullName>
    </recommendedName>
</protein>
<dbReference type="Pfam" id="PF11376">
    <property type="entry name" value="DUF3179"/>
    <property type="match status" value="1"/>
</dbReference>
<evidence type="ECO:0000256" key="1">
    <source>
        <dbReference type="SAM" id="SignalP"/>
    </source>
</evidence>
<sequence length="359" mass="39716">MRKKNLMHFCLWLLAAVMAVYPPVCRAAGADLKAMADAVIDTGVKYDNIPALMNPEYVTVPNASLSLERGEPVFVIHLPQGVRIYPQYIMVWHEAVNETTPDGAPVLITYSPLTGAVAGYSARAGRFDTSFGVTGKLLNANTVLYDRATGSLWPQITGTAIEGPLEGTTLERLPVLWTTWEKAAGRWPGALVLSRATGYRRSYGKDPYGSYRSGNSYYQNNTVTFPVMHADARFNAKEPMLGLTRDNLQTAVHKSQVKAQGVINFTMGTEPLAAVYDRQLDAVRIFSRVVNGKTVSLLMRDRTMADSETNSEWTPEGTCEFGVLRGYQLTRVPAVEVMWFAWAAYYPETTVIPPAENSW</sequence>
<reference evidence="2 3" key="1">
    <citation type="journal article" date="2011" name="J. Bacteriol.">
        <title>Complete genome sequence and updated annotation of Desulfovibrio alaskensis G20.</title>
        <authorList>
            <person name="Hauser L.J."/>
            <person name="Land M.L."/>
            <person name="Brown S.D."/>
            <person name="Larimer F."/>
            <person name="Keller K.L."/>
            <person name="Rapp-Giles B.J."/>
            <person name="Price M.N."/>
            <person name="Lin M."/>
            <person name="Bruce D.C."/>
            <person name="Detter J.C."/>
            <person name="Tapia R."/>
            <person name="Han C.S."/>
            <person name="Goodwin L.A."/>
            <person name="Cheng J.F."/>
            <person name="Pitluck S."/>
            <person name="Copeland A."/>
            <person name="Lucas S."/>
            <person name="Nolan M."/>
            <person name="Lapidus A.L."/>
            <person name="Palumbo A.V."/>
            <person name="Wall J.D."/>
        </authorList>
    </citation>
    <scope>NUCLEOTIDE SEQUENCE [LARGE SCALE GENOMIC DNA]</scope>
    <source>
        <strain evidence="3">ATCC BAA 1058 / DSM 17464 / G20</strain>
    </source>
</reference>
<dbReference type="InterPro" id="IPR021516">
    <property type="entry name" value="DUF3179"/>
</dbReference>
<accession>Q30ZB1</accession>
<dbReference type="EMBL" id="CP000112">
    <property type="protein sequence ID" value="ABB38985.1"/>
    <property type="molecule type" value="Genomic_DNA"/>
</dbReference>
<dbReference type="AlphaFoldDB" id="Q30ZB1"/>
<dbReference type="HOGENOM" id="CLU_037493_0_0_7"/>
<dbReference type="RefSeq" id="WP_011368081.1">
    <property type="nucleotide sequence ID" value="NC_007519.1"/>
</dbReference>
<dbReference type="eggNOG" id="COG2128">
    <property type="taxonomic scope" value="Bacteria"/>
</dbReference>
<feature type="signal peptide" evidence="1">
    <location>
        <begin position="1"/>
        <end position="27"/>
    </location>
</feature>
<evidence type="ECO:0000313" key="2">
    <source>
        <dbReference type="EMBL" id="ABB38985.1"/>
    </source>
</evidence>
<dbReference type="STRING" id="207559.Dde_2188"/>
<name>Q30ZB1_OLEA2</name>
<evidence type="ECO:0008006" key="4">
    <source>
        <dbReference type="Google" id="ProtNLM"/>
    </source>
</evidence>
<gene>
    <name evidence="2" type="ordered locus">Dde_2188</name>
</gene>